<protein>
    <recommendedName>
        <fullName evidence="1">SOCS box domain-containing protein</fullName>
    </recommendedName>
</protein>
<comment type="caution">
    <text evidence="2">The sequence shown here is derived from an EMBL/GenBank/DDBJ whole genome shotgun (WGS) entry which is preliminary data.</text>
</comment>
<dbReference type="SUPFAM" id="SSF158235">
    <property type="entry name" value="SOCS box-like"/>
    <property type="match status" value="1"/>
</dbReference>
<proteinExistence type="predicted"/>
<dbReference type="CDD" id="cd03716">
    <property type="entry name" value="SOCS_ASB_like"/>
    <property type="match status" value="1"/>
</dbReference>
<dbReference type="Gene3D" id="1.10.750.20">
    <property type="entry name" value="SOCS box"/>
    <property type="match status" value="1"/>
</dbReference>
<sequence length="323" mass="37990">GRENDSLSLVPYTGQCWKPKTFCFNEFTVDDSVYKKSLRRFIEQALQKNGMEMNFIRSHMALMKRVLGVRLFEANSLEDKILNFLFSTCKDSNIVLEFLPLLHLNSWLLTNPKLSVLEYVLKHAYRGRYDLKLNDSQGVVLNECFFNSHFKYVELLLKYQNAPYYYEYDCGILVSSWMRDAPNQWYPEDLEIPFQRGLLSRRRYSLWLQIFHAYCVRNQPPLHGKVSPTLRLLWRSLPDAFFTLEELQKAYAGVRGSRRVIGAVHRFYVRSIAGDLKSGTPRPLKHFCRTTIRKSLCYNLRLPHGIEELRVPPKLKAFLSLEK</sequence>
<dbReference type="Proteomes" id="UP001497382">
    <property type="component" value="Unassembled WGS sequence"/>
</dbReference>
<dbReference type="AlphaFoldDB" id="A0AAV1YU61"/>
<evidence type="ECO:0000313" key="2">
    <source>
        <dbReference type="EMBL" id="CAL1262113.1"/>
    </source>
</evidence>
<feature type="non-terminal residue" evidence="2">
    <location>
        <position position="1"/>
    </location>
</feature>
<reference evidence="2 3" key="1">
    <citation type="submission" date="2024-04" db="EMBL/GenBank/DDBJ databases">
        <authorList>
            <person name="Rising A."/>
            <person name="Reimegard J."/>
            <person name="Sonavane S."/>
            <person name="Akerstrom W."/>
            <person name="Nylinder S."/>
            <person name="Hedman E."/>
            <person name="Kallberg Y."/>
        </authorList>
    </citation>
    <scope>NUCLEOTIDE SEQUENCE [LARGE SCALE GENOMIC DNA]</scope>
</reference>
<dbReference type="InterPro" id="IPR001496">
    <property type="entry name" value="SOCS_box"/>
</dbReference>
<dbReference type="PROSITE" id="PS50225">
    <property type="entry name" value="SOCS"/>
    <property type="match status" value="1"/>
</dbReference>
<name>A0AAV1YU61_9ARAC</name>
<keyword evidence="3" id="KW-1185">Reference proteome</keyword>
<dbReference type="InterPro" id="IPR036036">
    <property type="entry name" value="SOCS_box-like_dom_sf"/>
</dbReference>
<feature type="domain" description="SOCS box" evidence="1">
    <location>
        <begin position="276"/>
        <end position="323"/>
    </location>
</feature>
<dbReference type="EMBL" id="CAXIEN010000004">
    <property type="protein sequence ID" value="CAL1262113.1"/>
    <property type="molecule type" value="Genomic_DNA"/>
</dbReference>
<accession>A0AAV1YU61</accession>
<dbReference type="Pfam" id="PF07525">
    <property type="entry name" value="SOCS_box"/>
    <property type="match status" value="1"/>
</dbReference>
<evidence type="ECO:0000259" key="1">
    <source>
        <dbReference type="PROSITE" id="PS50225"/>
    </source>
</evidence>
<dbReference type="SMART" id="SM00969">
    <property type="entry name" value="SOCS_box"/>
    <property type="match status" value="1"/>
</dbReference>
<gene>
    <name evidence="2" type="ORF">LARSCL_LOCUS797</name>
</gene>
<dbReference type="GO" id="GO:0035556">
    <property type="term" value="P:intracellular signal transduction"/>
    <property type="evidence" value="ECO:0007669"/>
    <property type="project" value="InterPro"/>
</dbReference>
<evidence type="ECO:0000313" key="3">
    <source>
        <dbReference type="Proteomes" id="UP001497382"/>
    </source>
</evidence>
<organism evidence="2 3">
    <name type="scientific">Larinioides sclopetarius</name>
    <dbReference type="NCBI Taxonomy" id="280406"/>
    <lineage>
        <taxon>Eukaryota</taxon>
        <taxon>Metazoa</taxon>
        <taxon>Ecdysozoa</taxon>
        <taxon>Arthropoda</taxon>
        <taxon>Chelicerata</taxon>
        <taxon>Arachnida</taxon>
        <taxon>Araneae</taxon>
        <taxon>Araneomorphae</taxon>
        <taxon>Entelegynae</taxon>
        <taxon>Araneoidea</taxon>
        <taxon>Araneidae</taxon>
        <taxon>Larinioides</taxon>
    </lineage>
</organism>